<organism evidence="2 3">
    <name type="scientific">Lentilactobacillus raoultii</name>
    <dbReference type="NCBI Taxonomy" id="1987503"/>
    <lineage>
        <taxon>Bacteria</taxon>
        <taxon>Bacillati</taxon>
        <taxon>Bacillota</taxon>
        <taxon>Bacilli</taxon>
        <taxon>Lactobacillales</taxon>
        <taxon>Lactobacillaceae</taxon>
        <taxon>Lentilactobacillus</taxon>
    </lineage>
</organism>
<protein>
    <submittedName>
        <fullName evidence="2">Uncharacterized protein</fullName>
    </submittedName>
</protein>
<evidence type="ECO:0000313" key="2">
    <source>
        <dbReference type="EMBL" id="MFD1125113.1"/>
    </source>
</evidence>
<reference evidence="3" key="1">
    <citation type="journal article" date="2019" name="Int. J. Syst. Evol. Microbiol.">
        <title>The Global Catalogue of Microorganisms (GCM) 10K type strain sequencing project: providing services to taxonomists for standard genome sequencing and annotation.</title>
        <authorList>
            <consortium name="The Broad Institute Genomics Platform"/>
            <consortium name="The Broad Institute Genome Sequencing Center for Infectious Disease"/>
            <person name="Wu L."/>
            <person name="Ma J."/>
        </authorList>
    </citation>
    <scope>NUCLEOTIDE SEQUENCE [LARGE SCALE GENOMIC DNA]</scope>
    <source>
        <strain evidence="3">CCUG 71848</strain>
    </source>
</reference>
<evidence type="ECO:0000313" key="3">
    <source>
        <dbReference type="Proteomes" id="UP001597156"/>
    </source>
</evidence>
<gene>
    <name evidence="2" type="ORF">ACFQ22_07075</name>
</gene>
<keyword evidence="3" id="KW-1185">Reference proteome</keyword>
<accession>A0ABW3PL84</accession>
<sequence>MLNQVMHWLQSADTTGLLTFLATMLLASYRLLHPLIQARLQTIKNTQVLQALQLADELAGAIIPELAKMAELEPDQRKEAAIKFVEQHLQALGLSLTEQMIAAKVA</sequence>
<proteinExistence type="predicted"/>
<dbReference type="EMBL" id="JBHTLH010000019">
    <property type="protein sequence ID" value="MFD1125113.1"/>
    <property type="molecule type" value="Genomic_DNA"/>
</dbReference>
<keyword evidence="1" id="KW-1133">Transmembrane helix</keyword>
<name>A0ABW3PL84_9LACO</name>
<feature type="transmembrane region" description="Helical" evidence="1">
    <location>
        <begin position="15"/>
        <end position="32"/>
    </location>
</feature>
<dbReference type="Proteomes" id="UP001597156">
    <property type="component" value="Unassembled WGS sequence"/>
</dbReference>
<evidence type="ECO:0000256" key="1">
    <source>
        <dbReference type="SAM" id="Phobius"/>
    </source>
</evidence>
<keyword evidence="1" id="KW-0812">Transmembrane</keyword>
<comment type="caution">
    <text evidence="2">The sequence shown here is derived from an EMBL/GenBank/DDBJ whole genome shotgun (WGS) entry which is preliminary data.</text>
</comment>
<dbReference type="RefSeq" id="WP_121978039.1">
    <property type="nucleotide sequence ID" value="NZ_JBHTLH010000019.1"/>
</dbReference>
<keyword evidence="1" id="KW-0472">Membrane</keyword>